<protein>
    <submittedName>
        <fullName evidence="2">Uncharacterized protein</fullName>
    </submittedName>
</protein>
<keyword evidence="3" id="KW-1185">Reference proteome</keyword>
<evidence type="ECO:0000256" key="1">
    <source>
        <dbReference type="SAM" id="MobiDB-lite"/>
    </source>
</evidence>
<dbReference type="InParanoid" id="W3XJR7"/>
<dbReference type="eggNOG" id="ENOG502S1B6">
    <property type="taxonomic scope" value="Eukaryota"/>
</dbReference>
<evidence type="ECO:0000313" key="3">
    <source>
        <dbReference type="Proteomes" id="UP000030651"/>
    </source>
</evidence>
<name>W3XJR7_PESFW</name>
<gene>
    <name evidence="2" type="ORF">PFICI_03526</name>
</gene>
<feature type="compositionally biased region" description="Low complexity" evidence="1">
    <location>
        <begin position="414"/>
        <end position="440"/>
    </location>
</feature>
<sequence>MDSSTRPPSVEAMKIVISRALPGVSVESIQPLSSIRPQRDARVKVSSGRNLVLTIPPAPMIRLLRSEQWLVLSEALLISWICRRAPSISPLATKDQRISIQSLTNLGPFQNDQPITQLQPEILVWPELVDTPLFRYLPELIAHSPLSHDLGVAFNLTEPSRGSVISLLSPPLSEEERVDLDYQKGQFIRLMTTLKAPNSKFGPAVAVIGQQGPLSDSSSAAASSALGGIDSWSKAFHALVESILRDGEDLAVTISYSQIRHHVQRLGHLLDAVTQSRLVVLDAGSDTNVIVYRGTELEHRPRTDVAETQTTSHETTSSPASSIHTSDKFSPRNRHWQTLVGDSSAILDMNQPSRPVARDNMDRFGQGENARISVSGLRDWSNCIFGDPLMAEIFNDEPSSNFIRGFRQQPSRGSTLATTAHGTATTSSSSPAAGSISRISSPPPDDLIEDRENASIRLMLYECYHATVSIVKQFYRPSGPESTRREMEARRRLAAVLNKLAEVEDNPSKRPRTGSVDIWPSKKSKSDVGR</sequence>
<feature type="compositionally biased region" description="Low complexity" evidence="1">
    <location>
        <begin position="307"/>
        <end position="318"/>
    </location>
</feature>
<proteinExistence type="predicted"/>
<evidence type="ECO:0000313" key="2">
    <source>
        <dbReference type="EMBL" id="ETS85501.1"/>
    </source>
</evidence>
<dbReference type="HOGENOM" id="CLU_019843_2_0_1"/>
<dbReference type="STRING" id="1229662.W3XJR7"/>
<dbReference type="KEGG" id="pfy:PFICI_03526"/>
<dbReference type="EMBL" id="KI912110">
    <property type="protein sequence ID" value="ETS85501.1"/>
    <property type="molecule type" value="Genomic_DNA"/>
</dbReference>
<dbReference type="AlphaFoldDB" id="W3XJR7"/>
<dbReference type="OMA" id="SYQCTLR"/>
<feature type="region of interest" description="Disordered" evidence="1">
    <location>
        <begin position="300"/>
        <end position="333"/>
    </location>
</feature>
<dbReference type="Proteomes" id="UP000030651">
    <property type="component" value="Unassembled WGS sequence"/>
</dbReference>
<dbReference type="OrthoDB" id="5210591at2759"/>
<accession>W3XJR7</accession>
<feature type="region of interest" description="Disordered" evidence="1">
    <location>
        <begin position="405"/>
        <end position="447"/>
    </location>
</feature>
<reference evidence="3" key="1">
    <citation type="journal article" date="2015" name="BMC Genomics">
        <title>Genomic and transcriptomic analysis of the endophytic fungus Pestalotiopsis fici reveals its lifestyle and high potential for synthesis of natural products.</title>
        <authorList>
            <person name="Wang X."/>
            <person name="Zhang X."/>
            <person name="Liu L."/>
            <person name="Xiang M."/>
            <person name="Wang W."/>
            <person name="Sun X."/>
            <person name="Che Y."/>
            <person name="Guo L."/>
            <person name="Liu G."/>
            <person name="Guo L."/>
            <person name="Wang C."/>
            <person name="Yin W.B."/>
            <person name="Stadler M."/>
            <person name="Zhang X."/>
            <person name="Liu X."/>
        </authorList>
    </citation>
    <scope>NUCLEOTIDE SEQUENCE [LARGE SCALE GENOMIC DNA]</scope>
    <source>
        <strain evidence="3">W106-1 / CGMCC3.15140</strain>
    </source>
</reference>
<dbReference type="RefSeq" id="XP_007830298.1">
    <property type="nucleotide sequence ID" value="XM_007832107.1"/>
</dbReference>
<organism evidence="2 3">
    <name type="scientific">Pestalotiopsis fici (strain W106-1 / CGMCC3.15140)</name>
    <dbReference type="NCBI Taxonomy" id="1229662"/>
    <lineage>
        <taxon>Eukaryota</taxon>
        <taxon>Fungi</taxon>
        <taxon>Dikarya</taxon>
        <taxon>Ascomycota</taxon>
        <taxon>Pezizomycotina</taxon>
        <taxon>Sordariomycetes</taxon>
        <taxon>Xylariomycetidae</taxon>
        <taxon>Amphisphaeriales</taxon>
        <taxon>Sporocadaceae</taxon>
        <taxon>Pestalotiopsis</taxon>
    </lineage>
</organism>
<feature type="region of interest" description="Disordered" evidence="1">
    <location>
        <begin position="502"/>
        <end position="530"/>
    </location>
</feature>
<dbReference type="GeneID" id="19268539"/>